<reference evidence="1" key="1">
    <citation type="submission" date="2020-08" db="EMBL/GenBank/DDBJ databases">
        <title>Multicomponent nature underlies the extraordinary mechanical properties of spider dragline silk.</title>
        <authorList>
            <person name="Kono N."/>
            <person name="Nakamura H."/>
            <person name="Mori M."/>
            <person name="Yoshida Y."/>
            <person name="Ohtoshi R."/>
            <person name="Malay A.D."/>
            <person name="Moran D.A.P."/>
            <person name="Tomita M."/>
            <person name="Numata K."/>
            <person name="Arakawa K."/>
        </authorList>
    </citation>
    <scope>NUCLEOTIDE SEQUENCE</scope>
</reference>
<protein>
    <submittedName>
        <fullName evidence="1">Uncharacterized protein</fullName>
    </submittedName>
</protein>
<dbReference type="Proteomes" id="UP000887013">
    <property type="component" value="Unassembled WGS sequence"/>
</dbReference>
<accession>A0A8X6QZ62</accession>
<name>A0A8X6QZ62_NEPPI</name>
<evidence type="ECO:0000313" key="2">
    <source>
        <dbReference type="Proteomes" id="UP000887013"/>
    </source>
</evidence>
<evidence type="ECO:0000313" key="1">
    <source>
        <dbReference type="EMBL" id="GFU38255.1"/>
    </source>
</evidence>
<comment type="caution">
    <text evidence="1">The sequence shown here is derived from an EMBL/GenBank/DDBJ whole genome shotgun (WGS) entry which is preliminary data.</text>
</comment>
<proteinExistence type="predicted"/>
<gene>
    <name evidence="1" type="ORF">NPIL_311</name>
</gene>
<keyword evidence="2" id="KW-1185">Reference proteome</keyword>
<sequence>MMTSGIPPFHESAVQSAALMNRKCALSGSNKTFTEHRENLKRSEARLTEHILRNSHILTLTQLNYLLLEKIHSSKRPNITGRDIYRIAYMQSDAGR</sequence>
<dbReference type="AlphaFoldDB" id="A0A8X6QZ62"/>
<organism evidence="1 2">
    <name type="scientific">Nephila pilipes</name>
    <name type="common">Giant wood spider</name>
    <name type="synonym">Nephila maculata</name>
    <dbReference type="NCBI Taxonomy" id="299642"/>
    <lineage>
        <taxon>Eukaryota</taxon>
        <taxon>Metazoa</taxon>
        <taxon>Ecdysozoa</taxon>
        <taxon>Arthropoda</taxon>
        <taxon>Chelicerata</taxon>
        <taxon>Arachnida</taxon>
        <taxon>Araneae</taxon>
        <taxon>Araneomorphae</taxon>
        <taxon>Entelegynae</taxon>
        <taxon>Araneoidea</taxon>
        <taxon>Nephilidae</taxon>
        <taxon>Nephila</taxon>
    </lineage>
</organism>
<dbReference type="EMBL" id="BMAW01131165">
    <property type="protein sequence ID" value="GFU38255.1"/>
    <property type="molecule type" value="Genomic_DNA"/>
</dbReference>